<evidence type="ECO:0000313" key="3">
    <source>
        <dbReference type="Proteomes" id="UP001497522"/>
    </source>
</evidence>
<protein>
    <submittedName>
        <fullName evidence="2">Uncharacterized protein</fullName>
    </submittedName>
</protein>
<organism evidence="2 3">
    <name type="scientific">Sphagnum jensenii</name>
    <dbReference type="NCBI Taxonomy" id="128206"/>
    <lineage>
        <taxon>Eukaryota</taxon>
        <taxon>Viridiplantae</taxon>
        <taxon>Streptophyta</taxon>
        <taxon>Embryophyta</taxon>
        <taxon>Bryophyta</taxon>
        <taxon>Sphagnophytina</taxon>
        <taxon>Sphagnopsida</taxon>
        <taxon>Sphagnales</taxon>
        <taxon>Sphagnaceae</taxon>
        <taxon>Sphagnum</taxon>
    </lineage>
</organism>
<gene>
    <name evidence="2" type="ORF">CSSPJE1EN2_LOCUS1432</name>
</gene>
<proteinExistence type="predicted"/>
<feature type="compositionally biased region" description="Acidic residues" evidence="1">
    <location>
        <begin position="39"/>
        <end position="57"/>
    </location>
</feature>
<evidence type="ECO:0000256" key="1">
    <source>
        <dbReference type="SAM" id="MobiDB-lite"/>
    </source>
</evidence>
<accession>A0ABP1A7K2</accession>
<feature type="region of interest" description="Disordered" evidence="1">
    <location>
        <begin position="30"/>
        <end position="57"/>
    </location>
</feature>
<name>A0ABP1A7K2_9BRYO</name>
<reference evidence="2 3" key="1">
    <citation type="submission" date="2024-03" db="EMBL/GenBank/DDBJ databases">
        <authorList>
            <consortium name="ELIXIR-Norway"/>
            <consortium name="Elixir Norway"/>
        </authorList>
    </citation>
    <scope>NUCLEOTIDE SEQUENCE [LARGE SCALE GENOMIC DNA]</scope>
</reference>
<dbReference type="Proteomes" id="UP001497522">
    <property type="component" value="Chromosome 1"/>
</dbReference>
<sequence>MEMSFSISSSLINSVHVGVTVCGSNQHLKRRYCSPPDKDNDDGSDDDIRVDDDNLDDNDVNMTTEKLHICTPDIRNS</sequence>
<keyword evidence="3" id="KW-1185">Reference proteome</keyword>
<dbReference type="EMBL" id="OZ023702">
    <property type="protein sequence ID" value="CAK9858437.1"/>
    <property type="molecule type" value="Genomic_DNA"/>
</dbReference>
<evidence type="ECO:0000313" key="2">
    <source>
        <dbReference type="EMBL" id="CAK9858437.1"/>
    </source>
</evidence>